<dbReference type="Pfam" id="PF01370">
    <property type="entry name" value="Epimerase"/>
    <property type="match status" value="1"/>
</dbReference>
<evidence type="ECO:0000256" key="3">
    <source>
        <dbReference type="SAM" id="MobiDB-lite"/>
    </source>
</evidence>
<gene>
    <name evidence="5" type="ORF">PIIN_02813</name>
</gene>
<dbReference type="OMA" id="ERYLCTS"/>
<keyword evidence="6" id="KW-1185">Reference proteome</keyword>
<feature type="compositionally biased region" description="Polar residues" evidence="3">
    <location>
        <begin position="16"/>
        <end position="27"/>
    </location>
</feature>
<dbReference type="SUPFAM" id="SSF51735">
    <property type="entry name" value="NAD(P)-binding Rossmann-fold domains"/>
    <property type="match status" value="1"/>
</dbReference>
<dbReference type="InterPro" id="IPR001509">
    <property type="entry name" value="Epimerase_deHydtase"/>
</dbReference>
<proteinExistence type="inferred from homology"/>
<dbReference type="PANTHER" id="PTHR10366">
    <property type="entry name" value="NAD DEPENDENT EPIMERASE/DEHYDRATASE"/>
    <property type="match status" value="1"/>
</dbReference>
<dbReference type="HOGENOM" id="CLU_007383_9_2_1"/>
<dbReference type="STRING" id="1109443.G4TCB7"/>
<dbReference type="GO" id="GO:0016616">
    <property type="term" value="F:oxidoreductase activity, acting on the CH-OH group of donors, NAD or NADP as acceptor"/>
    <property type="evidence" value="ECO:0007669"/>
    <property type="project" value="TreeGrafter"/>
</dbReference>
<feature type="region of interest" description="Disordered" evidence="3">
    <location>
        <begin position="1"/>
        <end position="27"/>
    </location>
</feature>
<dbReference type="AlphaFoldDB" id="G4TCB7"/>
<dbReference type="Gene3D" id="3.40.50.720">
    <property type="entry name" value="NAD(P)-binding Rossmann-like Domain"/>
    <property type="match status" value="1"/>
</dbReference>
<dbReference type="InterPro" id="IPR036291">
    <property type="entry name" value="NAD(P)-bd_dom_sf"/>
</dbReference>
<sequence>MVVNSHPISRKERPYTASQIPAPQRNGSRFYHRRYGLRLEAMPAINPSAKILVTGGSGFLGAWIIKYLLEQGFTVRTTVRTPAKADFLRQVFADSASRLEFSYVPEIAVENAFDESLSAGDIDAVIHCASPLLVSDPKGDPDLTIKPAVQGTLGVLKSCQKSPSVKRVVITSSVSAVKSPRDVGHVYTEEDWNYDIVKVVKQYGGEAPPLAKYSASKVLAETAAWDWLKENKVEYDVVVMLPVFLFGPVLSETTSDIAGSNGVLLGIIKQSTLNSLSPEMLAFPIDFIDVRETALEHIKALMTPKASGQRILSTSYIWTLEELLDELQKNPVEGITIPAYERSGVKAPFSYSKEKNARLLGIPNRPGIETLTDLLKFAVSIGWTQ</sequence>
<dbReference type="InParanoid" id="G4TCB7"/>
<dbReference type="InterPro" id="IPR050425">
    <property type="entry name" value="NAD(P)_dehydrat-like"/>
</dbReference>
<keyword evidence="1" id="KW-0560">Oxidoreductase</keyword>
<evidence type="ECO:0000259" key="4">
    <source>
        <dbReference type="Pfam" id="PF01370"/>
    </source>
</evidence>
<name>G4TCB7_SERID</name>
<evidence type="ECO:0000256" key="2">
    <source>
        <dbReference type="ARBA" id="ARBA00023445"/>
    </source>
</evidence>
<dbReference type="eggNOG" id="KOG1502">
    <property type="taxonomic scope" value="Eukaryota"/>
</dbReference>
<reference evidence="5 6" key="1">
    <citation type="journal article" date="2011" name="PLoS Pathog.">
        <title>Endophytic Life Strategies Decoded by Genome and Transcriptome Analyses of the Mutualistic Root Symbiont Piriformospora indica.</title>
        <authorList>
            <person name="Zuccaro A."/>
            <person name="Lahrmann U."/>
            <person name="Guldener U."/>
            <person name="Langen G."/>
            <person name="Pfiffi S."/>
            <person name="Biedenkopf D."/>
            <person name="Wong P."/>
            <person name="Samans B."/>
            <person name="Grimm C."/>
            <person name="Basiewicz M."/>
            <person name="Murat C."/>
            <person name="Martin F."/>
            <person name="Kogel K.H."/>
        </authorList>
    </citation>
    <scope>NUCLEOTIDE SEQUENCE [LARGE SCALE GENOMIC DNA]</scope>
    <source>
        <strain evidence="5 6">DSM 11827</strain>
    </source>
</reference>
<evidence type="ECO:0000313" key="5">
    <source>
        <dbReference type="EMBL" id="CCA68953.1"/>
    </source>
</evidence>
<dbReference type="PANTHER" id="PTHR10366:SF564">
    <property type="entry name" value="STEROL-4-ALPHA-CARBOXYLATE 3-DEHYDROGENASE, DECARBOXYLATING"/>
    <property type="match status" value="1"/>
</dbReference>
<protein>
    <submittedName>
        <fullName evidence="5">Related to GRE2-methylglyoxal reductase (NADPH-dependent)</fullName>
    </submittedName>
</protein>
<comment type="similarity">
    <text evidence="2">Belongs to the NAD(P)-dependent epimerase/dehydratase family. Dihydroflavonol-4-reductase subfamily.</text>
</comment>
<dbReference type="Proteomes" id="UP000007148">
    <property type="component" value="Unassembled WGS sequence"/>
</dbReference>
<organism evidence="5 6">
    <name type="scientific">Serendipita indica (strain DSM 11827)</name>
    <name type="common">Root endophyte fungus</name>
    <name type="synonym">Piriformospora indica</name>
    <dbReference type="NCBI Taxonomy" id="1109443"/>
    <lineage>
        <taxon>Eukaryota</taxon>
        <taxon>Fungi</taxon>
        <taxon>Dikarya</taxon>
        <taxon>Basidiomycota</taxon>
        <taxon>Agaricomycotina</taxon>
        <taxon>Agaricomycetes</taxon>
        <taxon>Sebacinales</taxon>
        <taxon>Serendipitaceae</taxon>
        <taxon>Serendipita</taxon>
    </lineage>
</organism>
<feature type="domain" description="NAD-dependent epimerase/dehydratase" evidence="4">
    <location>
        <begin position="51"/>
        <end position="252"/>
    </location>
</feature>
<dbReference type="OrthoDB" id="2735536at2759"/>
<evidence type="ECO:0000256" key="1">
    <source>
        <dbReference type="ARBA" id="ARBA00023002"/>
    </source>
</evidence>
<comment type="caution">
    <text evidence="5">The sequence shown here is derived from an EMBL/GenBank/DDBJ whole genome shotgun (WGS) entry which is preliminary data.</text>
</comment>
<accession>G4TCB7</accession>
<evidence type="ECO:0000313" key="6">
    <source>
        <dbReference type="Proteomes" id="UP000007148"/>
    </source>
</evidence>
<dbReference type="EMBL" id="CAFZ01000043">
    <property type="protein sequence ID" value="CCA68953.1"/>
    <property type="molecule type" value="Genomic_DNA"/>
</dbReference>